<keyword evidence="3" id="KW-1185">Reference proteome</keyword>
<dbReference type="InterPro" id="IPR028992">
    <property type="entry name" value="Hedgehog/Intein_dom"/>
</dbReference>
<reference evidence="2 3" key="1">
    <citation type="submission" date="2019-04" db="EMBL/GenBank/DDBJ databases">
        <title>Draft genome sequence of Youngimonas vesicularis.</title>
        <authorList>
            <person name="Hameed A."/>
        </authorList>
    </citation>
    <scope>NUCLEOTIDE SEQUENCE [LARGE SCALE GENOMIC DNA]</scope>
    <source>
        <strain evidence="2 3">CC-AMW-E</strain>
    </source>
</reference>
<name>A0A4S3MCV4_9RHOB</name>
<protein>
    <recommendedName>
        <fullName evidence="1">Hedgehog/Intein (Hint) domain-containing protein</fullName>
    </recommendedName>
</protein>
<gene>
    <name evidence="2" type="ORF">E7681_01990</name>
</gene>
<dbReference type="AlphaFoldDB" id="A0A4S3MCV4"/>
<organism evidence="2 3">
    <name type="scientific">Thalassobius vesicularis</name>
    <dbReference type="NCBI Taxonomy" id="1294297"/>
    <lineage>
        <taxon>Bacteria</taxon>
        <taxon>Pseudomonadati</taxon>
        <taxon>Pseudomonadota</taxon>
        <taxon>Alphaproteobacteria</taxon>
        <taxon>Rhodobacterales</taxon>
        <taxon>Roseobacteraceae</taxon>
        <taxon>Thalassovita</taxon>
    </lineage>
</organism>
<comment type="caution">
    <text evidence="2">The sequence shown here is derived from an EMBL/GenBank/DDBJ whole genome shotgun (WGS) entry which is preliminary data.</text>
</comment>
<dbReference type="InterPro" id="IPR036844">
    <property type="entry name" value="Hint_dom_sf"/>
</dbReference>
<dbReference type="Proteomes" id="UP000306113">
    <property type="component" value="Unassembled WGS sequence"/>
</dbReference>
<sequence length="366" mass="39682">MAQHWPQHWIGLADRTTALFHTGGLTASTPERPGPADLLARGTLMLETGVPCHSRPQMLLSYHHLHPWERGLALHALPDGSVVLVVTQGGSVVHSVLHHGLTGQGHTLCVSYVWDAPARTGHLSVKSLDTGRMYLQPVANPLPLSLGDLQAIFQHPSAADMDRQVAFAALSDSIQPIGPMPSLAPDVPILTEQGYRPIRQIRSGDLVRTSAGDLVPVLANLRHSLPARGSFRPIRLRAPYFGLQRDITVAPSQRLCVSGSDVEFLFGSPAVQLPARHLVNGVSAWYVDCPPVVTWHQLLLSQAQAVLAAGAPMQSLYLGRMRRKPDQIAASLLAGMDRTRLPEHARPPFPVLRAIEAATLLQHRAA</sequence>
<accession>A0A4S3MCV4</accession>
<dbReference type="Pfam" id="PF13403">
    <property type="entry name" value="Hint_2"/>
    <property type="match status" value="1"/>
</dbReference>
<evidence type="ECO:0000313" key="3">
    <source>
        <dbReference type="Proteomes" id="UP000306113"/>
    </source>
</evidence>
<dbReference type="EMBL" id="SSMD01000001">
    <property type="protein sequence ID" value="THD76633.1"/>
    <property type="molecule type" value="Genomic_DNA"/>
</dbReference>
<proteinExistence type="predicted"/>
<evidence type="ECO:0000313" key="2">
    <source>
        <dbReference type="EMBL" id="THD76633.1"/>
    </source>
</evidence>
<evidence type="ECO:0000259" key="1">
    <source>
        <dbReference type="Pfam" id="PF13403"/>
    </source>
</evidence>
<feature type="domain" description="Hedgehog/Intein (Hint)" evidence="1">
    <location>
        <begin position="182"/>
        <end position="319"/>
    </location>
</feature>
<dbReference type="SUPFAM" id="SSF51294">
    <property type="entry name" value="Hedgehog/intein (Hint) domain"/>
    <property type="match status" value="1"/>
</dbReference>